<protein>
    <recommendedName>
        <fullName evidence="3">FAD/NAD(P)-binding domain-containing protein</fullName>
    </recommendedName>
</protein>
<dbReference type="OrthoDB" id="371245at2759"/>
<evidence type="ECO:0000313" key="1">
    <source>
        <dbReference type="EMBL" id="THV03409.1"/>
    </source>
</evidence>
<keyword evidence="2" id="KW-1185">Reference proteome</keyword>
<reference evidence="1 2" key="1">
    <citation type="journal article" date="2019" name="Nat. Ecol. Evol.">
        <title>Megaphylogeny resolves global patterns of mushroom evolution.</title>
        <authorList>
            <person name="Varga T."/>
            <person name="Krizsan K."/>
            <person name="Foldi C."/>
            <person name="Dima B."/>
            <person name="Sanchez-Garcia M."/>
            <person name="Sanchez-Ramirez S."/>
            <person name="Szollosi G.J."/>
            <person name="Szarkandi J.G."/>
            <person name="Papp V."/>
            <person name="Albert L."/>
            <person name="Andreopoulos W."/>
            <person name="Angelini C."/>
            <person name="Antonin V."/>
            <person name="Barry K.W."/>
            <person name="Bougher N.L."/>
            <person name="Buchanan P."/>
            <person name="Buyck B."/>
            <person name="Bense V."/>
            <person name="Catcheside P."/>
            <person name="Chovatia M."/>
            <person name="Cooper J."/>
            <person name="Damon W."/>
            <person name="Desjardin D."/>
            <person name="Finy P."/>
            <person name="Geml J."/>
            <person name="Haridas S."/>
            <person name="Hughes K."/>
            <person name="Justo A."/>
            <person name="Karasinski D."/>
            <person name="Kautmanova I."/>
            <person name="Kiss B."/>
            <person name="Kocsube S."/>
            <person name="Kotiranta H."/>
            <person name="LaButti K.M."/>
            <person name="Lechner B.E."/>
            <person name="Liimatainen K."/>
            <person name="Lipzen A."/>
            <person name="Lukacs Z."/>
            <person name="Mihaltcheva S."/>
            <person name="Morgado L.N."/>
            <person name="Niskanen T."/>
            <person name="Noordeloos M.E."/>
            <person name="Ohm R.A."/>
            <person name="Ortiz-Santana B."/>
            <person name="Ovrebo C."/>
            <person name="Racz N."/>
            <person name="Riley R."/>
            <person name="Savchenko A."/>
            <person name="Shiryaev A."/>
            <person name="Soop K."/>
            <person name="Spirin V."/>
            <person name="Szebenyi C."/>
            <person name="Tomsovsky M."/>
            <person name="Tulloss R.E."/>
            <person name="Uehling J."/>
            <person name="Grigoriev I.V."/>
            <person name="Vagvolgyi C."/>
            <person name="Papp T."/>
            <person name="Martin F.M."/>
            <person name="Miettinen O."/>
            <person name="Hibbett D.S."/>
            <person name="Nagy L.G."/>
        </authorList>
    </citation>
    <scope>NUCLEOTIDE SEQUENCE [LARGE SCALE GENOMIC DNA]</scope>
    <source>
        <strain evidence="1 2">CBS 962.96</strain>
    </source>
</reference>
<evidence type="ECO:0000313" key="2">
    <source>
        <dbReference type="Proteomes" id="UP000297245"/>
    </source>
</evidence>
<dbReference type="EMBL" id="ML179067">
    <property type="protein sequence ID" value="THV03409.1"/>
    <property type="molecule type" value="Genomic_DNA"/>
</dbReference>
<dbReference type="InterPro" id="IPR036188">
    <property type="entry name" value="FAD/NAD-bd_sf"/>
</dbReference>
<organism evidence="1 2">
    <name type="scientific">Dendrothele bispora (strain CBS 962.96)</name>
    <dbReference type="NCBI Taxonomy" id="1314807"/>
    <lineage>
        <taxon>Eukaryota</taxon>
        <taxon>Fungi</taxon>
        <taxon>Dikarya</taxon>
        <taxon>Basidiomycota</taxon>
        <taxon>Agaricomycotina</taxon>
        <taxon>Agaricomycetes</taxon>
        <taxon>Agaricomycetidae</taxon>
        <taxon>Agaricales</taxon>
        <taxon>Agaricales incertae sedis</taxon>
        <taxon>Dendrothele</taxon>
    </lineage>
</organism>
<name>A0A4S8MLK9_DENBC</name>
<evidence type="ECO:0008006" key="3">
    <source>
        <dbReference type="Google" id="ProtNLM"/>
    </source>
</evidence>
<gene>
    <name evidence="1" type="ORF">K435DRAFT_285220</name>
</gene>
<accession>A0A4S8MLK9</accession>
<sequence length="126" mass="13862">MSKFPWFPYPVSSAPNWWTNSVNNPSILVLVSSPKLFLKSIYPHRPFRYWREAQEDEEPETADTVIVATGASMKEVGIERRRGVIGKAGLMLVPVLTELFRYTGTAVIGHGGGDSAAKEATCTSCS</sequence>
<proteinExistence type="predicted"/>
<dbReference type="AlphaFoldDB" id="A0A4S8MLK9"/>
<dbReference type="Gene3D" id="3.50.50.60">
    <property type="entry name" value="FAD/NAD(P)-binding domain"/>
    <property type="match status" value="2"/>
</dbReference>
<dbReference type="Proteomes" id="UP000297245">
    <property type="component" value="Unassembled WGS sequence"/>
</dbReference>